<dbReference type="STRING" id="1122133.SAMN02745157_1551"/>
<accession>A0A1M4YKX8</accession>
<evidence type="ECO:0000313" key="3">
    <source>
        <dbReference type="Proteomes" id="UP000184485"/>
    </source>
</evidence>
<keyword evidence="3" id="KW-1185">Reference proteome</keyword>
<sequence>MTEIGSVKTEISWNLGLTVVGFLSMFTGGIWAFADASNNINDLIDRMDKFEAGATVRRAATDARFGKIEDRLQPLDNYQYRTTTVEAQVKAINERLDRGFDVQRDSMEALRKSIGDVSLQIGLLSQRLDAVVPRKGASAAQNSVYAKN</sequence>
<keyword evidence="1" id="KW-0472">Membrane</keyword>
<name>A0A1M4YKX8_9HYPH</name>
<evidence type="ECO:0000256" key="1">
    <source>
        <dbReference type="SAM" id="Phobius"/>
    </source>
</evidence>
<feature type="transmembrane region" description="Helical" evidence="1">
    <location>
        <begin position="12"/>
        <end position="34"/>
    </location>
</feature>
<keyword evidence="1" id="KW-1133">Transmembrane helix</keyword>
<proteinExistence type="predicted"/>
<protein>
    <submittedName>
        <fullName evidence="2">Uncharacterized protein</fullName>
    </submittedName>
</protein>
<dbReference type="AlphaFoldDB" id="A0A1M4YKX8"/>
<keyword evidence="1" id="KW-0812">Transmembrane</keyword>
<dbReference type="RefSeq" id="WP_073052107.1">
    <property type="nucleotide sequence ID" value="NZ_FQUP01000001.1"/>
</dbReference>
<evidence type="ECO:0000313" key="2">
    <source>
        <dbReference type="EMBL" id="SHF06400.1"/>
    </source>
</evidence>
<dbReference type="EMBL" id="FQUP01000001">
    <property type="protein sequence ID" value="SHF06400.1"/>
    <property type="molecule type" value="Genomic_DNA"/>
</dbReference>
<dbReference type="Proteomes" id="UP000184485">
    <property type="component" value="Unassembled WGS sequence"/>
</dbReference>
<organism evidence="2 3">
    <name type="scientific">Kaistia soli DSM 19436</name>
    <dbReference type="NCBI Taxonomy" id="1122133"/>
    <lineage>
        <taxon>Bacteria</taxon>
        <taxon>Pseudomonadati</taxon>
        <taxon>Pseudomonadota</taxon>
        <taxon>Alphaproteobacteria</taxon>
        <taxon>Hyphomicrobiales</taxon>
        <taxon>Kaistiaceae</taxon>
        <taxon>Kaistia</taxon>
    </lineage>
</organism>
<reference evidence="2" key="1">
    <citation type="submission" date="2016-11" db="EMBL/GenBank/DDBJ databases">
        <authorList>
            <person name="Jaros S."/>
            <person name="Januszkiewicz K."/>
            <person name="Wedrychowicz H."/>
        </authorList>
    </citation>
    <scope>NUCLEOTIDE SEQUENCE [LARGE SCALE GENOMIC DNA]</scope>
    <source>
        <strain evidence="2">DSM 19436</strain>
    </source>
</reference>
<gene>
    <name evidence="2" type="ORF">SAMN02745157_1551</name>
</gene>